<organism evidence="1 2">
    <name type="scientific">Budvicia aquatica</name>
    <dbReference type="NCBI Taxonomy" id="82979"/>
    <lineage>
        <taxon>Bacteria</taxon>
        <taxon>Pseudomonadati</taxon>
        <taxon>Pseudomonadota</taxon>
        <taxon>Gammaproteobacteria</taxon>
        <taxon>Enterobacterales</taxon>
        <taxon>Budviciaceae</taxon>
        <taxon>Budvicia</taxon>
    </lineage>
</organism>
<gene>
    <name evidence="1" type="ORF">CRN84_06660</name>
</gene>
<comment type="caution">
    <text evidence="1">The sequence shown here is derived from an EMBL/GenBank/DDBJ whole genome shotgun (WGS) entry which is preliminary data.</text>
</comment>
<keyword evidence="2" id="KW-1185">Reference proteome</keyword>
<protein>
    <submittedName>
        <fullName evidence="1">Uncharacterized protein</fullName>
    </submittedName>
</protein>
<dbReference type="AlphaFoldDB" id="A0A2C6CQS9"/>
<evidence type="ECO:0000313" key="2">
    <source>
        <dbReference type="Proteomes" id="UP000224974"/>
    </source>
</evidence>
<dbReference type="EMBL" id="PDDX01000001">
    <property type="protein sequence ID" value="PHI29019.1"/>
    <property type="molecule type" value="Genomic_DNA"/>
</dbReference>
<accession>A0A2C6CQS9</accession>
<name>A0A2C6CQS9_9GAMM</name>
<evidence type="ECO:0000313" key="1">
    <source>
        <dbReference type="EMBL" id="PHI29019.1"/>
    </source>
</evidence>
<proteinExistence type="predicted"/>
<dbReference type="Proteomes" id="UP000224974">
    <property type="component" value="Unassembled WGS sequence"/>
</dbReference>
<reference evidence="2" key="1">
    <citation type="submission" date="2017-09" db="EMBL/GenBank/DDBJ databases">
        <title>FDA dAtabase for Regulatory Grade micrObial Sequences (FDA-ARGOS): Supporting development and validation of Infectious Disease Dx tests.</title>
        <authorList>
            <person name="Minogue T."/>
            <person name="Wolcott M."/>
            <person name="Wasieloski L."/>
            <person name="Aguilar W."/>
            <person name="Moore D."/>
            <person name="Tallon L."/>
            <person name="Sadzewicz L."/>
            <person name="Ott S."/>
            <person name="Zhao X."/>
            <person name="Nagaraj S."/>
            <person name="Vavikolanu K."/>
            <person name="Aluvathingal J."/>
            <person name="Nadendla S."/>
            <person name="Sichtig H."/>
        </authorList>
    </citation>
    <scope>NUCLEOTIDE SEQUENCE [LARGE SCALE GENOMIC DNA]</scope>
    <source>
        <strain evidence="2">FDAARGOS_387</strain>
    </source>
</reference>
<sequence>MTTAPIGGSLSLRLAGYVDKFPEGIKQYLNLPIVNNGQKREVAPASYPLTKKHSLAGLIKSSREKRRRIK</sequence>